<organism evidence="1 2">
    <name type="scientific">Cordyceps fumosorosea (strain ARSEF 2679)</name>
    <name type="common">Isaria fumosorosea</name>
    <dbReference type="NCBI Taxonomy" id="1081104"/>
    <lineage>
        <taxon>Eukaryota</taxon>
        <taxon>Fungi</taxon>
        <taxon>Dikarya</taxon>
        <taxon>Ascomycota</taxon>
        <taxon>Pezizomycotina</taxon>
        <taxon>Sordariomycetes</taxon>
        <taxon>Hypocreomycetidae</taxon>
        <taxon>Hypocreales</taxon>
        <taxon>Cordycipitaceae</taxon>
        <taxon>Cordyceps</taxon>
    </lineage>
</organism>
<dbReference type="EMBL" id="AZHB01000165">
    <property type="protein sequence ID" value="OAA34096.1"/>
    <property type="molecule type" value="Genomic_DNA"/>
</dbReference>
<protein>
    <submittedName>
        <fullName evidence="1">AMP-dependent synthetase/ligase</fullName>
    </submittedName>
</protein>
<dbReference type="RefSeq" id="XP_018699184.1">
    <property type="nucleotide sequence ID" value="XM_018853626.1"/>
</dbReference>
<dbReference type="GeneID" id="30026321"/>
<dbReference type="AlphaFoldDB" id="A0A166VW74"/>
<reference evidence="1 2" key="1">
    <citation type="journal article" date="2016" name="Genome Biol. Evol.">
        <title>Divergent and convergent evolution of fungal pathogenicity.</title>
        <authorList>
            <person name="Shang Y."/>
            <person name="Xiao G."/>
            <person name="Zheng P."/>
            <person name="Cen K."/>
            <person name="Zhan S."/>
            <person name="Wang C."/>
        </authorList>
    </citation>
    <scope>NUCLEOTIDE SEQUENCE [LARGE SCALE GENOMIC DNA]</scope>
    <source>
        <strain evidence="1 2">ARSEF 2679</strain>
    </source>
</reference>
<comment type="caution">
    <text evidence="1">The sequence shown here is derived from an EMBL/GenBank/DDBJ whole genome shotgun (WGS) entry which is preliminary data.</text>
</comment>
<dbReference type="GO" id="GO:0016874">
    <property type="term" value="F:ligase activity"/>
    <property type="evidence" value="ECO:0007669"/>
    <property type="project" value="UniProtKB-KW"/>
</dbReference>
<accession>A0A166VW74</accession>
<dbReference type="Proteomes" id="UP000076744">
    <property type="component" value="Unassembled WGS sequence"/>
</dbReference>
<keyword evidence="1" id="KW-0436">Ligase</keyword>
<sequence length="99" mass="11095">MRLELNLLPRLLQQSNSDRQRIPSGFYASLFRTGDRGSADAKTGAIAIHSRFKEIFKVRYKEVSLAEVEGELLGHGDIADALVTATKARDDARIREYMA</sequence>
<name>A0A166VW74_CORFA</name>
<evidence type="ECO:0000313" key="2">
    <source>
        <dbReference type="Proteomes" id="UP000076744"/>
    </source>
</evidence>
<dbReference type="STRING" id="1081104.A0A166VW74"/>
<dbReference type="SUPFAM" id="SSF56801">
    <property type="entry name" value="Acetyl-CoA synthetase-like"/>
    <property type="match status" value="1"/>
</dbReference>
<keyword evidence="2" id="KW-1185">Reference proteome</keyword>
<proteinExistence type="predicted"/>
<evidence type="ECO:0000313" key="1">
    <source>
        <dbReference type="EMBL" id="OAA34096.1"/>
    </source>
</evidence>
<gene>
    <name evidence="1" type="ORF">ISF_10029</name>
</gene>